<dbReference type="GO" id="GO:0006567">
    <property type="term" value="P:L-threonine catabolic process"/>
    <property type="evidence" value="ECO:0007669"/>
    <property type="project" value="TreeGrafter"/>
</dbReference>
<keyword evidence="6" id="KW-1185">Reference proteome</keyword>
<dbReference type="PANTHER" id="PTHR48078:SF17">
    <property type="entry name" value="THREONINE DEHYDRATASE"/>
    <property type="match status" value="1"/>
</dbReference>
<comment type="cofactor">
    <cofactor evidence="1">
        <name>pyridoxal 5'-phosphate</name>
        <dbReference type="ChEBI" id="CHEBI:597326"/>
    </cofactor>
</comment>
<dbReference type="GO" id="GO:0009097">
    <property type="term" value="P:isoleucine biosynthetic process"/>
    <property type="evidence" value="ECO:0007669"/>
    <property type="project" value="TreeGrafter"/>
</dbReference>
<evidence type="ECO:0000259" key="4">
    <source>
        <dbReference type="Pfam" id="PF00291"/>
    </source>
</evidence>
<dbReference type="GO" id="GO:0006565">
    <property type="term" value="P:L-serine catabolic process"/>
    <property type="evidence" value="ECO:0007669"/>
    <property type="project" value="TreeGrafter"/>
</dbReference>
<dbReference type="InterPro" id="IPR036052">
    <property type="entry name" value="TrpB-like_PALP_sf"/>
</dbReference>
<evidence type="ECO:0000313" key="5">
    <source>
        <dbReference type="EMBL" id="TDD53296.1"/>
    </source>
</evidence>
<dbReference type="Proteomes" id="UP000295124">
    <property type="component" value="Unassembled WGS sequence"/>
</dbReference>
<dbReference type="GO" id="GO:0004794">
    <property type="term" value="F:threonine deaminase activity"/>
    <property type="evidence" value="ECO:0007669"/>
    <property type="project" value="TreeGrafter"/>
</dbReference>
<keyword evidence="2" id="KW-0663">Pyridoxal phosphate</keyword>
<dbReference type="InterPro" id="IPR001926">
    <property type="entry name" value="TrpB-like_PALP"/>
</dbReference>
<dbReference type="PANTHER" id="PTHR48078">
    <property type="entry name" value="THREONINE DEHYDRATASE, MITOCHONDRIAL-RELATED"/>
    <property type="match status" value="1"/>
</dbReference>
<evidence type="ECO:0000313" key="6">
    <source>
        <dbReference type="Proteomes" id="UP000295124"/>
    </source>
</evidence>
<evidence type="ECO:0000256" key="3">
    <source>
        <dbReference type="ARBA" id="ARBA00023239"/>
    </source>
</evidence>
<dbReference type="Gene3D" id="3.40.50.1100">
    <property type="match status" value="2"/>
</dbReference>
<dbReference type="InterPro" id="IPR050147">
    <property type="entry name" value="Ser/Thr_Dehydratase"/>
</dbReference>
<keyword evidence="3" id="KW-0456">Lyase</keyword>
<name>A0A4R4Z5W9_9ACTN</name>
<gene>
    <name evidence="5" type="ORF">E1263_28140</name>
</gene>
<sequence length="312" mass="32801">MLKTAIDLDPAQISRAVGVIDEVFLNSPQFIDPMITEALGRQIVMKIETANPLRSFKGRGAEFLLHRLAEDGLSASHLVCASTGNFGQAVTYAARRRGKQVTVFVPADCNPTKRIRMERLGARVILARGDGDDAADEARSFAAERHDTLLIEDGNEPAVAEGAGTIGIELLEQPIDTVVVPVGDGALITGIGCWLKTHAPHVRVIGVCASGAPCMMDSWRAGKPVATERAYTIAEGIAVREPVPASVARLAAVVDDMVLVDDTAILDAIELASRCLGIKVEPAGAAGLAALTVHDLPGKLPATVITGANPRP</sequence>
<proteinExistence type="predicted"/>
<dbReference type="Pfam" id="PF00291">
    <property type="entry name" value="PALP"/>
    <property type="match status" value="1"/>
</dbReference>
<organism evidence="5 6">
    <name type="scientific">Kribbella antibiotica</name>
    <dbReference type="NCBI Taxonomy" id="190195"/>
    <lineage>
        <taxon>Bacteria</taxon>
        <taxon>Bacillati</taxon>
        <taxon>Actinomycetota</taxon>
        <taxon>Actinomycetes</taxon>
        <taxon>Propionibacteriales</taxon>
        <taxon>Kribbellaceae</taxon>
        <taxon>Kribbella</taxon>
    </lineage>
</organism>
<evidence type="ECO:0000256" key="1">
    <source>
        <dbReference type="ARBA" id="ARBA00001933"/>
    </source>
</evidence>
<evidence type="ECO:0000256" key="2">
    <source>
        <dbReference type="ARBA" id="ARBA00022898"/>
    </source>
</evidence>
<dbReference type="RefSeq" id="WP_132172705.1">
    <property type="nucleotide sequence ID" value="NZ_SMKX01000101.1"/>
</dbReference>
<dbReference type="OrthoDB" id="9811476at2"/>
<accession>A0A4R4Z5W9</accession>
<dbReference type="AlphaFoldDB" id="A0A4R4Z5W9"/>
<dbReference type="GO" id="GO:0003941">
    <property type="term" value="F:L-serine ammonia-lyase activity"/>
    <property type="evidence" value="ECO:0007669"/>
    <property type="project" value="TreeGrafter"/>
</dbReference>
<dbReference type="EMBL" id="SMKX01000101">
    <property type="protein sequence ID" value="TDD53296.1"/>
    <property type="molecule type" value="Genomic_DNA"/>
</dbReference>
<feature type="domain" description="Tryptophan synthase beta chain-like PALP" evidence="4">
    <location>
        <begin position="35"/>
        <end position="302"/>
    </location>
</feature>
<comment type="caution">
    <text evidence="5">The sequence shown here is derived from an EMBL/GenBank/DDBJ whole genome shotgun (WGS) entry which is preliminary data.</text>
</comment>
<dbReference type="SUPFAM" id="SSF53686">
    <property type="entry name" value="Tryptophan synthase beta subunit-like PLP-dependent enzymes"/>
    <property type="match status" value="1"/>
</dbReference>
<reference evidence="5 6" key="1">
    <citation type="submission" date="2019-03" db="EMBL/GenBank/DDBJ databases">
        <title>Draft genome sequences of novel Actinobacteria.</title>
        <authorList>
            <person name="Sahin N."/>
            <person name="Ay H."/>
            <person name="Saygin H."/>
        </authorList>
    </citation>
    <scope>NUCLEOTIDE SEQUENCE [LARGE SCALE GENOMIC DNA]</scope>
    <source>
        <strain evidence="5 6">JCM 13523</strain>
    </source>
</reference>
<protein>
    <submittedName>
        <fullName evidence="5">Pyridoxal-phosphate dependent enzyme</fullName>
    </submittedName>
</protein>